<dbReference type="AlphaFoldDB" id="A0AAV5TY00"/>
<feature type="compositionally biased region" description="Basic and acidic residues" evidence="2">
    <location>
        <begin position="13"/>
        <end position="22"/>
    </location>
</feature>
<evidence type="ECO:0000259" key="3">
    <source>
        <dbReference type="Pfam" id="PF00125"/>
    </source>
</evidence>
<feature type="domain" description="Core Histone H2A/H2B/H3" evidence="3">
    <location>
        <begin position="7"/>
        <end position="82"/>
    </location>
</feature>
<sequence>APCAPARKRVRPSMKDQPDTHFPKTRINKKALRTDKRIGERAVQALETATDGFLLSLFVDAARCAENAGRTTVRLEEVALALGI</sequence>
<dbReference type="Proteomes" id="UP001432027">
    <property type="component" value="Unassembled WGS sequence"/>
</dbReference>
<dbReference type="SUPFAM" id="SSF47113">
    <property type="entry name" value="Histone-fold"/>
    <property type="match status" value="1"/>
</dbReference>
<gene>
    <name evidence="4" type="ORF">PENTCL1PPCAC_21412</name>
</gene>
<dbReference type="PRINTS" id="PR00622">
    <property type="entry name" value="HISTONEH3"/>
</dbReference>
<dbReference type="GO" id="GO:0046982">
    <property type="term" value="F:protein heterodimerization activity"/>
    <property type="evidence" value="ECO:0007669"/>
    <property type="project" value="InterPro"/>
</dbReference>
<feature type="compositionally biased region" description="Basic residues" evidence="2">
    <location>
        <begin position="1"/>
        <end position="12"/>
    </location>
</feature>
<dbReference type="EMBL" id="BTSX01000005">
    <property type="protein sequence ID" value="GMS99237.1"/>
    <property type="molecule type" value="Genomic_DNA"/>
</dbReference>
<keyword evidence="5" id="KW-1185">Reference proteome</keyword>
<reference evidence="4" key="1">
    <citation type="submission" date="2023-10" db="EMBL/GenBank/DDBJ databases">
        <title>Genome assembly of Pristionchus species.</title>
        <authorList>
            <person name="Yoshida K."/>
            <person name="Sommer R.J."/>
        </authorList>
    </citation>
    <scope>NUCLEOTIDE SEQUENCE</scope>
    <source>
        <strain evidence="4">RS0144</strain>
    </source>
</reference>
<evidence type="ECO:0000256" key="1">
    <source>
        <dbReference type="ARBA" id="ARBA00010343"/>
    </source>
</evidence>
<dbReference type="InterPro" id="IPR009072">
    <property type="entry name" value="Histone-fold"/>
</dbReference>
<comment type="similarity">
    <text evidence="1">Belongs to the histone H3 family.</text>
</comment>
<feature type="non-terminal residue" evidence="4">
    <location>
        <position position="1"/>
    </location>
</feature>
<accession>A0AAV5TY00</accession>
<dbReference type="Gene3D" id="1.10.20.10">
    <property type="entry name" value="Histone, subunit A"/>
    <property type="match status" value="1"/>
</dbReference>
<dbReference type="GO" id="GO:0003677">
    <property type="term" value="F:DNA binding"/>
    <property type="evidence" value="ECO:0007669"/>
    <property type="project" value="InterPro"/>
</dbReference>
<dbReference type="InterPro" id="IPR007125">
    <property type="entry name" value="H2A/H2B/H3"/>
</dbReference>
<feature type="non-terminal residue" evidence="4">
    <location>
        <position position="84"/>
    </location>
</feature>
<proteinExistence type="inferred from homology"/>
<protein>
    <recommendedName>
        <fullName evidence="3">Core Histone H2A/H2B/H3 domain-containing protein</fullName>
    </recommendedName>
</protein>
<evidence type="ECO:0000256" key="2">
    <source>
        <dbReference type="SAM" id="MobiDB-lite"/>
    </source>
</evidence>
<dbReference type="GO" id="GO:0030527">
    <property type="term" value="F:structural constituent of chromatin"/>
    <property type="evidence" value="ECO:0007669"/>
    <property type="project" value="InterPro"/>
</dbReference>
<organism evidence="4 5">
    <name type="scientific">Pristionchus entomophagus</name>
    <dbReference type="NCBI Taxonomy" id="358040"/>
    <lineage>
        <taxon>Eukaryota</taxon>
        <taxon>Metazoa</taxon>
        <taxon>Ecdysozoa</taxon>
        <taxon>Nematoda</taxon>
        <taxon>Chromadorea</taxon>
        <taxon>Rhabditida</taxon>
        <taxon>Rhabditina</taxon>
        <taxon>Diplogasteromorpha</taxon>
        <taxon>Diplogasteroidea</taxon>
        <taxon>Neodiplogasteridae</taxon>
        <taxon>Pristionchus</taxon>
    </lineage>
</organism>
<evidence type="ECO:0000313" key="4">
    <source>
        <dbReference type="EMBL" id="GMS99237.1"/>
    </source>
</evidence>
<dbReference type="Pfam" id="PF00125">
    <property type="entry name" value="Histone"/>
    <property type="match status" value="1"/>
</dbReference>
<dbReference type="GO" id="GO:0000786">
    <property type="term" value="C:nucleosome"/>
    <property type="evidence" value="ECO:0007669"/>
    <property type="project" value="InterPro"/>
</dbReference>
<name>A0AAV5TY00_9BILA</name>
<feature type="region of interest" description="Disordered" evidence="2">
    <location>
        <begin position="1"/>
        <end position="30"/>
    </location>
</feature>
<evidence type="ECO:0000313" key="5">
    <source>
        <dbReference type="Proteomes" id="UP001432027"/>
    </source>
</evidence>
<comment type="caution">
    <text evidence="4">The sequence shown here is derived from an EMBL/GenBank/DDBJ whole genome shotgun (WGS) entry which is preliminary data.</text>
</comment>
<dbReference type="InterPro" id="IPR000164">
    <property type="entry name" value="Histone_H3/CENP-A"/>
</dbReference>